<reference evidence="4" key="1">
    <citation type="submission" date="2016-10" db="EMBL/GenBank/DDBJ databases">
        <authorList>
            <person name="Varghese N."/>
            <person name="Submissions S."/>
        </authorList>
    </citation>
    <scope>NUCLEOTIDE SEQUENCE [LARGE SCALE GENOMIC DNA]</scope>
    <source>
        <strain evidence="4">N6PO6</strain>
    </source>
</reference>
<dbReference type="OrthoDB" id="9771118at2"/>
<dbReference type="STRING" id="1367852.SAMN05216516_110108"/>
<organism evidence="3 4">
    <name type="scientific">Izhakiella capsodis</name>
    <dbReference type="NCBI Taxonomy" id="1367852"/>
    <lineage>
        <taxon>Bacteria</taxon>
        <taxon>Pseudomonadati</taxon>
        <taxon>Pseudomonadota</taxon>
        <taxon>Gammaproteobacteria</taxon>
        <taxon>Enterobacterales</taxon>
        <taxon>Erwiniaceae</taxon>
        <taxon>Izhakiella</taxon>
    </lineage>
</organism>
<dbReference type="EMBL" id="FOVC01000010">
    <property type="protein sequence ID" value="SFN56481.1"/>
    <property type="molecule type" value="Genomic_DNA"/>
</dbReference>
<evidence type="ECO:0000313" key="4">
    <source>
        <dbReference type="Proteomes" id="UP000242222"/>
    </source>
</evidence>
<evidence type="ECO:0000259" key="2">
    <source>
        <dbReference type="Pfam" id="PF06812"/>
    </source>
</evidence>
<feature type="domain" description="ImpA N-terminal" evidence="2">
    <location>
        <begin position="20"/>
        <end position="140"/>
    </location>
</feature>
<name>A0A1I5A1W5_9GAMM</name>
<dbReference type="RefSeq" id="WP_092879010.1">
    <property type="nucleotide sequence ID" value="NZ_FOVC01000010.1"/>
</dbReference>
<dbReference type="InterPro" id="IPR010657">
    <property type="entry name" value="ImpA_N"/>
</dbReference>
<proteinExistence type="predicted"/>
<evidence type="ECO:0000313" key="3">
    <source>
        <dbReference type="EMBL" id="SFN56481.1"/>
    </source>
</evidence>
<dbReference type="AlphaFoldDB" id="A0A1I5A1W5"/>
<dbReference type="Pfam" id="PF06812">
    <property type="entry name" value="ImpA_N"/>
    <property type="match status" value="1"/>
</dbReference>
<evidence type="ECO:0000256" key="1">
    <source>
        <dbReference type="SAM" id="MobiDB-lite"/>
    </source>
</evidence>
<dbReference type="InterPro" id="IPR017740">
    <property type="entry name" value="TssA-like"/>
</dbReference>
<dbReference type="Proteomes" id="UP000242222">
    <property type="component" value="Unassembled WGS sequence"/>
</dbReference>
<gene>
    <name evidence="3" type="ORF">SAMN05216516_110108</name>
</gene>
<feature type="region of interest" description="Disordered" evidence="1">
    <location>
        <begin position="243"/>
        <end position="285"/>
    </location>
</feature>
<protein>
    <submittedName>
        <fullName evidence="3">Type VI secretion system protein ImpA</fullName>
    </submittedName>
</protein>
<dbReference type="PANTHER" id="PTHR37951:SF1">
    <property type="entry name" value="TYPE VI SECRETION SYSTEM COMPONENT TSSA1"/>
    <property type="match status" value="1"/>
</dbReference>
<accession>A0A1I5A1W5</accession>
<dbReference type="PANTHER" id="PTHR37951">
    <property type="entry name" value="CYTOPLASMIC PROTEIN-RELATED"/>
    <property type="match status" value="1"/>
</dbReference>
<keyword evidence="4" id="KW-1185">Reference proteome</keyword>
<sequence>MSALNISECPGWYRSVTDTVPTAPPCGESLEYDPDFILLQREIQPRLGAEYGNFVEAVEPVNWAETERNALKLLQRSIDVRLVIILMRCRLRQIGLSALPEGLKALIWMLNTWPEHLHPQLLDEGEFTPIMRANAFAELESNEGFLADIRQQTLPTVSGLHVTIRDIERASSSPRDEDALSEETRQLLLHEWQTQDQPLIQLFKQTFELTHLLKEMLQQQMPGEDAPELTRLLTLSGYFLSPSNIASDPPPAEATDEPEPRTKTVDSNPEIPVAIPADTLPMPPQKTGRFTEKITSRNEALQRLREVRTWFTQAEPSSPVITLLAFTEQTIGKSFTELLQLLPPEVIAKMTASQE</sequence>